<dbReference type="InterPro" id="IPR000073">
    <property type="entry name" value="AB_hydrolase_1"/>
</dbReference>
<reference evidence="4" key="2">
    <citation type="journal article" date="2008" name="Genome Biol.">
        <title>Improved genome assembly and evidence-based global gene model set for the chordate Ciona intestinalis: new insight into intron and operon populations.</title>
        <authorList>
            <person name="Satou Y."/>
            <person name="Mineta K."/>
            <person name="Ogasawara M."/>
            <person name="Sasakura Y."/>
            <person name="Shoguchi E."/>
            <person name="Ueno K."/>
            <person name="Yamada L."/>
            <person name="Matsumoto J."/>
            <person name="Wasserscheid J."/>
            <person name="Dewar K."/>
            <person name="Wiley G.B."/>
            <person name="Macmil S.L."/>
            <person name="Roe B.A."/>
            <person name="Zeller R.W."/>
            <person name="Hastings K.E."/>
            <person name="Lemaire P."/>
            <person name="Lindquist E."/>
            <person name="Endo T."/>
            <person name="Hotta K."/>
            <person name="Inaba K."/>
        </authorList>
    </citation>
    <scope>NUCLEOTIDE SEQUENCE [LARGE SCALE GENOMIC DNA]</scope>
    <source>
        <strain evidence="4">wild type</strain>
    </source>
</reference>
<dbReference type="GO" id="GO:0043401">
    <property type="term" value="P:steroid hormone receptor signaling pathway"/>
    <property type="evidence" value="ECO:0000318"/>
    <property type="project" value="GO_Central"/>
</dbReference>
<dbReference type="GO" id="GO:0047372">
    <property type="term" value="F:monoacylglycerol lipase activity"/>
    <property type="evidence" value="ECO:0000318"/>
    <property type="project" value="GO_Central"/>
</dbReference>
<dbReference type="FunCoup" id="F6QAK1">
    <property type="interactions" value="3"/>
</dbReference>
<dbReference type="HOGENOM" id="CLU_032487_5_0_1"/>
<dbReference type="GO" id="GO:0051792">
    <property type="term" value="P:medium-chain fatty acid biosynthetic process"/>
    <property type="evidence" value="ECO:0000318"/>
    <property type="project" value="GO_Central"/>
</dbReference>
<dbReference type="GeneTree" id="ENSGT00950000182902"/>
<dbReference type="InterPro" id="IPR029058">
    <property type="entry name" value="AB_hydrolase_fold"/>
</dbReference>
<dbReference type="EMBL" id="EAAA01001796">
    <property type="status" value="NOT_ANNOTATED_CDS"/>
    <property type="molecule type" value="Genomic_DNA"/>
</dbReference>
<proteinExistence type="inferred from homology"/>
<accession>F6QAK1</accession>
<evidence type="ECO:0000256" key="2">
    <source>
        <dbReference type="PIRSR" id="PIRSR005211-1"/>
    </source>
</evidence>
<dbReference type="GO" id="GO:0048240">
    <property type="term" value="P:sperm capacitation"/>
    <property type="evidence" value="ECO:0000318"/>
    <property type="project" value="GO_Central"/>
</dbReference>
<dbReference type="InterPro" id="IPR050960">
    <property type="entry name" value="AB_hydrolase_4_sf"/>
</dbReference>
<dbReference type="PANTHER" id="PTHR10794">
    <property type="entry name" value="ABHYDROLASE DOMAIN-CONTAINING PROTEIN"/>
    <property type="match status" value="1"/>
</dbReference>
<gene>
    <name evidence="4" type="primary">LOC100185844</name>
</gene>
<feature type="active site" description="Charge relay system" evidence="2">
    <location>
        <position position="333"/>
    </location>
</feature>
<evidence type="ECO:0000313" key="5">
    <source>
        <dbReference type="Proteomes" id="UP000008144"/>
    </source>
</evidence>
<name>F6QAK1_CIOIN</name>
<dbReference type="AlphaFoldDB" id="F6QAK1"/>
<dbReference type="GO" id="GO:0036126">
    <property type="term" value="C:sperm flagellum"/>
    <property type="evidence" value="ECO:0000318"/>
    <property type="project" value="GO_Central"/>
</dbReference>
<sequence length="396" mass="44655">MLPVIAIGTVILLFVFIKFLRIHDETTRPKLHHSGSGFIKLLQKVISKCPSLTEIYQPPSLWGKCGHIQTAIYGKIGRIDCPQPNGKRHSITLATKETITFDVFQPVNGHHSSGECTILVCPGICNSSEKKYVRTFIHYAVNMGFRVAVLNHIGALPNVRLTSPKIFTYGETKYFDCMVQCVTSRYPTSRYVIVGFSMGANIVVRYLAEDRSRQLPIVCAVSWCQGYDGLRSTHALSSGFGRFYNYMVTMNFKKILKPHWNELFKVPTNNNDTKLSYDEKKVESATTLAEIEDGLLRHFDGFKSHVDYKALCGCAHMIDNIHIPILLLNSEDDPLIISDVHDIPISYSRKSEKGLFAAMQHGGHLGFYKGRWYKPDATTLLESITMEYIEAVLGHI</sequence>
<dbReference type="Pfam" id="PF00561">
    <property type="entry name" value="Abhydrolase_1"/>
    <property type="match status" value="1"/>
</dbReference>
<dbReference type="InParanoid" id="F6QAK1"/>
<feature type="active site" description="Charge relay system" evidence="2">
    <location>
        <position position="197"/>
    </location>
</feature>
<keyword evidence="5" id="KW-1185">Reference proteome</keyword>
<dbReference type="GO" id="GO:0097524">
    <property type="term" value="C:sperm plasma membrane"/>
    <property type="evidence" value="ECO:0000318"/>
    <property type="project" value="GO_Central"/>
</dbReference>
<dbReference type="Proteomes" id="UP000008144">
    <property type="component" value="Chromosome 3"/>
</dbReference>
<dbReference type="Ensembl" id="ENSCINT00000018138.3">
    <property type="protein sequence ID" value="ENSCINP00000018138.3"/>
    <property type="gene ID" value="ENSCING00000008924.3"/>
</dbReference>
<evidence type="ECO:0000259" key="3">
    <source>
        <dbReference type="Pfam" id="PF00561"/>
    </source>
</evidence>
<dbReference type="PIRSF" id="PIRSF005211">
    <property type="entry name" value="Ab_hydro_YheT"/>
    <property type="match status" value="1"/>
</dbReference>
<comment type="similarity">
    <text evidence="1">Belongs to the AB hydrolase superfamily. AB hydrolase 4 family.</text>
</comment>
<reference evidence="4" key="3">
    <citation type="submission" date="2025-08" db="UniProtKB">
        <authorList>
            <consortium name="Ensembl"/>
        </authorList>
    </citation>
    <scope>IDENTIFICATION</scope>
</reference>
<feature type="active site" description="Charge relay system" evidence="2">
    <location>
        <position position="364"/>
    </location>
</feature>
<dbReference type="GO" id="GO:0046464">
    <property type="term" value="P:acylglycerol catabolic process"/>
    <property type="evidence" value="ECO:0000318"/>
    <property type="project" value="GO_Central"/>
</dbReference>
<dbReference type="InterPro" id="IPR012020">
    <property type="entry name" value="ABHD4"/>
</dbReference>
<dbReference type="Gene3D" id="3.40.50.1820">
    <property type="entry name" value="alpha/beta hydrolase"/>
    <property type="match status" value="1"/>
</dbReference>
<protein>
    <submittedName>
        <fullName evidence="4">Monoacylglycerol lipase ABHD2-like</fullName>
    </submittedName>
</protein>
<reference evidence="5" key="1">
    <citation type="journal article" date="2002" name="Science">
        <title>The draft genome of Ciona intestinalis: insights into chordate and vertebrate origins.</title>
        <authorList>
            <person name="Dehal P."/>
            <person name="Satou Y."/>
            <person name="Campbell R.K."/>
            <person name="Chapman J."/>
            <person name="Degnan B."/>
            <person name="De Tomaso A."/>
            <person name="Davidson B."/>
            <person name="Di Gregorio A."/>
            <person name="Gelpke M."/>
            <person name="Goodstein D.M."/>
            <person name="Harafuji N."/>
            <person name="Hastings K.E."/>
            <person name="Ho I."/>
            <person name="Hotta K."/>
            <person name="Huang W."/>
            <person name="Kawashima T."/>
            <person name="Lemaire P."/>
            <person name="Martinez D."/>
            <person name="Meinertzhagen I.A."/>
            <person name="Necula S."/>
            <person name="Nonaka M."/>
            <person name="Putnam N."/>
            <person name="Rash S."/>
            <person name="Saiga H."/>
            <person name="Satake M."/>
            <person name="Terry A."/>
            <person name="Yamada L."/>
            <person name="Wang H.G."/>
            <person name="Awazu S."/>
            <person name="Azumi K."/>
            <person name="Boore J."/>
            <person name="Branno M."/>
            <person name="Chin-Bow S."/>
            <person name="DeSantis R."/>
            <person name="Doyle S."/>
            <person name="Francino P."/>
            <person name="Keys D.N."/>
            <person name="Haga S."/>
            <person name="Hayashi H."/>
            <person name="Hino K."/>
            <person name="Imai K.S."/>
            <person name="Inaba K."/>
            <person name="Kano S."/>
            <person name="Kobayashi K."/>
            <person name="Kobayashi M."/>
            <person name="Lee B.I."/>
            <person name="Makabe K.W."/>
            <person name="Manohar C."/>
            <person name="Matassi G."/>
            <person name="Medina M."/>
            <person name="Mochizuki Y."/>
            <person name="Mount S."/>
            <person name="Morishita T."/>
            <person name="Miura S."/>
            <person name="Nakayama A."/>
            <person name="Nishizaka S."/>
            <person name="Nomoto H."/>
            <person name="Ohta F."/>
            <person name="Oishi K."/>
            <person name="Rigoutsos I."/>
            <person name="Sano M."/>
            <person name="Sasaki A."/>
            <person name="Sasakura Y."/>
            <person name="Shoguchi E."/>
            <person name="Shin-i T."/>
            <person name="Spagnuolo A."/>
            <person name="Stainier D."/>
            <person name="Suzuki M.M."/>
            <person name="Tassy O."/>
            <person name="Takatori N."/>
            <person name="Tokuoka M."/>
            <person name="Yagi K."/>
            <person name="Yoshizaki F."/>
            <person name="Wada S."/>
            <person name="Zhang C."/>
            <person name="Hyatt P.D."/>
            <person name="Larimer F."/>
            <person name="Detter C."/>
            <person name="Doggett N."/>
            <person name="Glavina T."/>
            <person name="Hawkins T."/>
            <person name="Richardson P."/>
            <person name="Lucas S."/>
            <person name="Kohara Y."/>
            <person name="Levine M."/>
            <person name="Satoh N."/>
            <person name="Rokhsar D.S."/>
        </authorList>
    </citation>
    <scope>NUCLEOTIDE SEQUENCE [LARGE SCALE GENOMIC DNA]</scope>
</reference>
<dbReference type="OMA" id="HCTGEDV"/>
<dbReference type="GO" id="GO:0051793">
    <property type="term" value="P:medium-chain fatty acid catabolic process"/>
    <property type="evidence" value="ECO:0000318"/>
    <property type="project" value="GO_Central"/>
</dbReference>
<dbReference type="PANTHER" id="PTHR10794:SF45">
    <property type="entry name" value="MONOACYLGLYCEROL LIPASE ABHD2"/>
    <property type="match status" value="1"/>
</dbReference>
<organism evidence="4 5">
    <name type="scientific">Ciona intestinalis</name>
    <name type="common">Transparent sea squirt</name>
    <name type="synonym">Ascidia intestinalis</name>
    <dbReference type="NCBI Taxonomy" id="7719"/>
    <lineage>
        <taxon>Eukaryota</taxon>
        <taxon>Metazoa</taxon>
        <taxon>Chordata</taxon>
        <taxon>Tunicata</taxon>
        <taxon>Ascidiacea</taxon>
        <taxon>Phlebobranchia</taxon>
        <taxon>Cionidae</taxon>
        <taxon>Ciona</taxon>
    </lineage>
</organism>
<reference evidence="4" key="4">
    <citation type="submission" date="2025-09" db="UniProtKB">
        <authorList>
            <consortium name="Ensembl"/>
        </authorList>
    </citation>
    <scope>IDENTIFICATION</scope>
</reference>
<evidence type="ECO:0000256" key="1">
    <source>
        <dbReference type="ARBA" id="ARBA00010884"/>
    </source>
</evidence>
<dbReference type="FunFam" id="3.40.50.1820:FF:000880">
    <property type="entry name" value="Uncharacterized protein"/>
    <property type="match status" value="1"/>
</dbReference>
<feature type="domain" description="AB hydrolase-1" evidence="3">
    <location>
        <begin position="117"/>
        <end position="368"/>
    </location>
</feature>
<dbReference type="GO" id="GO:0008126">
    <property type="term" value="F:acetylesterase activity"/>
    <property type="evidence" value="ECO:0000318"/>
    <property type="project" value="GO_Central"/>
</dbReference>
<dbReference type="STRING" id="7719.ENSCINP00000018138"/>
<evidence type="ECO:0000313" key="4">
    <source>
        <dbReference type="Ensembl" id="ENSCINP00000018138.3"/>
    </source>
</evidence>
<dbReference type="SUPFAM" id="SSF53474">
    <property type="entry name" value="alpha/beta-Hydrolases"/>
    <property type="match status" value="1"/>
</dbReference>